<dbReference type="Proteomes" id="UP000298030">
    <property type="component" value="Unassembled WGS sequence"/>
</dbReference>
<feature type="region of interest" description="Disordered" evidence="1">
    <location>
        <begin position="86"/>
        <end position="111"/>
    </location>
</feature>
<organism evidence="2 3">
    <name type="scientific">Coprinellus micaceus</name>
    <name type="common">Glistening ink-cap mushroom</name>
    <name type="synonym">Coprinus micaceus</name>
    <dbReference type="NCBI Taxonomy" id="71717"/>
    <lineage>
        <taxon>Eukaryota</taxon>
        <taxon>Fungi</taxon>
        <taxon>Dikarya</taxon>
        <taxon>Basidiomycota</taxon>
        <taxon>Agaricomycotina</taxon>
        <taxon>Agaricomycetes</taxon>
        <taxon>Agaricomycetidae</taxon>
        <taxon>Agaricales</taxon>
        <taxon>Agaricineae</taxon>
        <taxon>Psathyrellaceae</taxon>
        <taxon>Coprinellus</taxon>
    </lineage>
</organism>
<feature type="region of interest" description="Disordered" evidence="1">
    <location>
        <begin position="1"/>
        <end position="28"/>
    </location>
</feature>
<feature type="region of interest" description="Disordered" evidence="1">
    <location>
        <begin position="125"/>
        <end position="148"/>
    </location>
</feature>
<comment type="caution">
    <text evidence="2">The sequence shown here is derived from an EMBL/GenBank/DDBJ whole genome shotgun (WGS) entry which is preliminary data.</text>
</comment>
<reference evidence="2 3" key="1">
    <citation type="journal article" date="2019" name="Nat. Ecol. Evol.">
        <title>Megaphylogeny resolves global patterns of mushroom evolution.</title>
        <authorList>
            <person name="Varga T."/>
            <person name="Krizsan K."/>
            <person name="Foldi C."/>
            <person name="Dima B."/>
            <person name="Sanchez-Garcia M."/>
            <person name="Sanchez-Ramirez S."/>
            <person name="Szollosi G.J."/>
            <person name="Szarkandi J.G."/>
            <person name="Papp V."/>
            <person name="Albert L."/>
            <person name="Andreopoulos W."/>
            <person name="Angelini C."/>
            <person name="Antonin V."/>
            <person name="Barry K.W."/>
            <person name="Bougher N.L."/>
            <person name="Buchanan P."/>
            <person name="Buyck B."/>
            <person name="Bense V."/>
            <person name="Catcheside P."/>
            <person name="Chovatia M."/>
            <person name="Cooper J."/>
            <person name="Damon W."/>
            <person name="Desjardin D."/>
            <person name="Finy P."/>
            <person name="Geml J."/>
            <person name="Haridas S."/>
            <person name="Hughes K."/>
            <person name="Justo A."/>
            <person name="Karasinski D."/>
            <person name="Kautmanova I."/>
            <person name="Kiss B."/>
            <person name="Kocsube S."/>
            <person name="Kotiranta H."/>
            <person name="LaButti K.M."/>
            <person name="Lechner B.E."/>
            <person name="Liimatainen K."/>
            <person name="Lipzen A."/>
            <person name="Lukacs Z."/>
            <person name="Mihaltcheva S."/>
            <person name="Morgado L.N."/>
            <person name="Niskanen T."/>
            <person name="Noordeloos M.E."/>
            <person name="Ohm R.A."/>
            <person name="Ortiz-Santana B."/>
            <person name="Ovrebo C."/>
            <person name="Racz N."/>
            <person name="Riley R."/>
            <person name="Savchenko A."/>
            <person name="Shiryaev A."/>
            <person name="Soop K."/>
            <person name="Spirin V."/>
            <person name="Szebenyi C."/>
            <person name="Tomsovsky M."/>
            <person name="Tulloss R.E."/>
            <person name="Uehling J."/>
            <person name="Grigoriev I.V."/>
            <person name="Vagvolgyi C."/>
            <person name="Papp T."/>
            <person name="Martin F.M."/>
            <person name="Miettinen O."/>
            <person name="Hibbett D.S."/>
            <person name="Nagy L.G."/>
        </authorList>
    </citation>
    <scope>NUCLEOTIDE SEQUENCE [LARGE SCALE GENOMIC DNA]</scope>
    <source>
        <strain evidence="2 3">FP101781</strain>
    </source>
</reference>
<dbReference type="EMBL" id="QPFP01000025">
    <property type="protein sequence ID" value="TEB29956.1"/>
    <property type="molecule type" value="Genomic_DNA"/>
</dbReference>
<keyword evidence="3" id="KW-1185">Reference proteome</keyword>
<gene>
    <name evidence="2" type="ORF">FA13DRAFT_1710808</name>
</gene>
<dbReference type="AlphaFoldDB" id="A0A4Y7T6Z5"/>
<accession>A0A4Y7T6Z5</accession>
<name>A0A4Y7T6Z5_COPMI</name>
<sequence>MDIARGVFERDNGEARLPIKTSTGPTPPARGLFSTGLMTAILGGTVPSVVDGALNPMQQTPGPMVDTTAQVTANNGGSSSAAVGTTQGIGAHGVPTQQNDKSSAPGVMSAAPTRRMVTRANTEITLSGSDTPSSVVPATKSPAKPKRPRGAAATAALAEAQLSSAALEEIDHIRDGLQGLATRVGDIQNRFEASMHDASVQLGDMQDSIDSLNALKTEHKVVRFGGCTCRARDRPGGLPGICSPSSGPAGGSL</sequence>
<evidence type="ECO:0000313" key="2">
    <source>
        <dbReference type="EMBL" id="TEB29956.1"/>
    </source>
</evidence>
<protein>
    <submittedName>
        <fullName evidence="2">Uncharacterized protein</fullName>
    </submittedName>
</protein>
<proteinExistence type="predicted"/>
<evidence type="ECO:0000313" key="3">
    <source>
        <dbReference type="Proteomes" id="UP000298030"/>
    </source>
</evidence>
<evidence type="ECO:0000256" key="1">
    <source>
        <dbReference type="SAM" id="MobiDB-lite"/>
    </source>
</evidence>
<feature type="compositionally biased region" description="Polar residues" evidence="1">
    <location>
        <begin position="125"/>
        <end position="136"/>
    </location>
</feature>
<dbReference type="SUPFAM" id="SSF64518">
    <property type="entry name" value="Phase 1 flagellin"/>
    <property type="match status" value="1"/>
</dbReference>